<organism evidence="7 8">
    <name type="scientific">Thermoplasma acidophilum (strain ATCC 25905 / DSM 1728 / JCM 9062 / NBRC 15155 / AMRC-C165)</name>
    <dbReference type="NCBI Taxonomy" id="273075"/>
    <lineage>
        <taxon>Archaea</taxon>
        <taxon>Methanobacteriati</taxon>
        <taxon>Thermoplasmatota</taxon>
        <taxon>Thermoplasmata</taxon>
        <taxon>Thermoplasmatales</taxon>
        <taxon>Thermoplasmataceae</taxon>
        <taxon>Thermoplasma</taxon>
    </lineage>
</organism>
<dbReference type="PaxDb" id="273075-Ta1378"/>
<dbReference type="InterPro" id="IPR004841">
    <property type="entry name" value="AA-permease/SLC12A_dom"/>
</dbReference>
<keyword evidence="8" id="KW-1185">Reference proteome</keyword>
<dbReference type="GO" id="GO:0055085">
    <property type="term" value="P:transmembrane transport"/>
    <property type="evidence" value="ECO:0007669"/>
    <property type="project" value="InterPro"/>
</dbReference>
<dbReference type="Proteomes" id="UP000001024">
    <property type="component" value="Chromosome"/>
</dbReference>
<feature type="transmembrane region" description="Helical" evidence="5">
    <location>
        <begin position="367"/>
        <end position="387"/>
    </location>
</feature>
<accession>Q9HIG1</accession>
<evidence type="ECO:0000256" key="2">
    <source>
        <dbReference type="ARBA" id="ARBA00022692"/>
    </source>
</evidence>
<feature type="transmembrane region" description="Helical" evidence="5">
    <location>
        <begin position="425"/>
        <end position="448"/>
    </location>
</feature>
<evidence type="ECO:0000256" key="1">
    <source>
        <dbReference type="ARBA" id="ARBA00004141"/>
    </source>
</evidence>
<feature type="domain" description="Amino acid permease/ SLC12A" evidence="6">
    <location>
        <begin position="21"/>
        <end position="437"/>
    </location>
</feature>
<dbReference type="eggNOG" id="arCOG03649">
    <property type="taxonomic scope" value="Archaea"/>
</dbReference>
<dbReference type="EnsemblBacteria" id="CAC12499">
    <property type="protein sequence ID" value="CAC12499"/>
    <property type="gene ID" value="CAC12499"/>
</dbReference>
<evidence type="ECO:0000259" key="6">
    <source>
        <dbReference type="Pfam" id="PF00324"/>
    </source>
</evidence>
<evidence type="ECO:0000313" key="8">
    <source>
        <dbReference type="Proteomes" id="UP000001024"/>
    </source>
</evidence>
<gene>
    <name evidence="7" type="ordered locus">Ta1378</name>
</gene>
<feature type="transmembrane region" description="Helical" evidence="5">
    <location>
        <begin position="239"/>
        <end position="264"/>
    </location>
</feature>
<name>Q9HIG1_THEAC</name>
<reference evidence="7 8" key="1">
    <citation type="journal article" date="2000" name="Nature">
        <title>The genome sequence of the thermoacidophilic scavenger Thermoplasma acidophilum.</title>
        <authorList>
            <person name="Ruepp A."/>
            <person name="Graml W."/>
            <person name="Santos-Martinez M.L."/>
            <person name="Koretke K.K."/>
            <person name="Volker C."/>
            <person name="Mewes H.W."/>
            <person name="Frishman D."/>
            <person name="Stocker S."/>
            <person name="Lupas A.N."/>
            <person name="Baumeister W."/>
        </authorList>
    </citation>
    <scope>NUCLEOTIDE SEQUENCE [LARGE SCALE GENOMIC DNA]</scope>
    <source>
        <strain evidence="8">ATCC 25905 / DSM 1728 / JCM 9062 / NBRC 15155 / AMRC-C165</strain>
    </source>
</reference>
<dbReference type="FunCoup" id="Q9HIG1">
    <property type="interactions" value="1"/>
</dbReference>
<evidence type="ECO:0000256" key="5">
    <source>
        <dbReference type="SAM" id="Phobius"/>
    </source>
</evidence>
<dbReference type="InParanoid" id="Q9HIG1"/>
<feature type="transmembrane region" description="Helical" evidence="5">
    <location>
        <begin position="399"/>
        <end position="419"/>
    </location>
</feature>
<feature type="transmembrane region" description="Helical" evidence="5">
    <location>
        <begin position="21"/>
        <end position="44"/>
    </location>
</feature>
<keyword evidence="2 5" id="KW-0812">Transmembrane</keyword>
<evidence type="ECO:0000256" key="3">
    <source>
        <dbReference type="ARBA" id="ARBA00022989"/>
    </source>
</evidence>
<feature type="transmembrane region" description="Helical" evidence="5">
    <location>
        <begin position="341"/>
        <end position="361"/>
    </location>
</feature>
<dbReference type="AlphaFoldDB" id="Q9HIG1"/>
<sequence>MNNHRYSSLKRNAIGFKENMFQGVAGSAPAGAAVATLTGAAAYALGSLPLAAFIAFLVVFLNAFIISRLSTRIAGAGGYYYYVRDGLGNRPARFTGFLYIFYQIMALAFISLSVGVFVPAVLGAVFGIAIPGYLMYLLIVAVLAAGFLISYSGVRESTRYTMYMAIAEMAIVAGMGVIILVMKPSINTISVFTPKFAYGGFSGVGIGVLLMYTAFSGFGASTPLGEESMDAEKTISRSVLFTVVVLGAFFVFASYYFTVAWGPANMASYANPNNLAPGITMIRNYLGTGAAILITALFINSLLTGTVVVTNSTSRVMMAMARDGIINESFSGVSRRKTPHISAAFVSAGSAIIAIVSAAVLGGFGAFIMTATAATLGVLLVHALINISLPASDMHLHRSFYGSMILSVVSVAVLGFIFYSTFMSISLPVIVGSLAFAIFSVSALVYSLKNRTSEVHSEMAVES</sequence>
<evidence type="ECO:0000256" key="4">
    <source>
        <dbReference type="ARBA" id="ARBA00023136"/>
    </source>
</evidence>
<keyword evidence="3 5" id="KW-1133">Transmembrane helix</keyword>
<proteinExistence type="predicted"/>
<dbReference type="RefSeq" id="WP_010901784.1">
    <property type="nucleotide sequence ID" value="NC_002578.1"/>
</dbReference>
<dbReference type="Pfam" id="PF00324">
    <property type="entry name" value="AA_permease"/>
    <property type="match status" value="1"/>
</dbReference>
<feature type="transmembrane region" description="Helical" evidence="5">
    <location>
        <begin position="124"/>
        <end position="148"/>
    </location>
</feature>
<dbReference type="PANTHER" id="PTHR42770:SF11">
    <property type="entry name" value="INNER MEMBRANE TRANSPORT PROTEIN YBAT"/>
    <property type="match status" value="1"/>
</dbReference>
<feature type="transmembrane region" description="Helical" evidence="5">
    <location>
        <begin position="284"/>
        <end position="310"/>
    </location>
</feature>
<dbReference type="GO" id="GO:0016020">
    <property type="term" value="C:membrane"/>
    <property type="evidence" value="ECO:0007669"/>
    <property type="project" value="UniProtKB-SubCell"/>
</dbReference>
<dbReference type="Gene3D" id="1.20.1740.10">
    <property type="entry name" value="Amino acid/polyamine transporter I"/>
    <property type="match status" value="1"/>
</dbReference>
<feature type="transmembrane region" description="Helical" evidence="5">
    <location>
        <begin position="97"/>
        <end position="118"/>
    </location>
</feature>
<dbReference type="PIRSF" id="PIRSF006060">
    <property type="entry name" value="AA_transporter"/>
    <property type="match status" value="1"/>
</dbReference>
<dbReference type="InterPro" id="IPR050367">
    <property type="entry name" value="APC_superfamily"/>
</dbReference>
<dbReference type="KEGG" id="tac:Ta1378"/>
<dbReference type="EMBL" id="AL445067">
    <property type="protein sequence ID" value="CAC12499.1"/>
    <property type="molecule type" value="Genomic_DNA"/>
</dbReference>
<protein>
    <recommendedName>
        <fullName evidence="6">Amino acid permease/ SLC12A domain-containing protein</fullName>
    </recommendedName>
</protein>
<dbReference type="HOGENOM" id="CLU_007946_20_3_2"/>
<evidence type="ECO:0000313" key="7">
    <source>
        <dbReference type="EMBL" id="CAC12499.1"/>
    </source>
</evidence>
<feature type="transmembrane region" description="Helical" evidence="5">
    <location>
        <begin position="50"/>
        <end position="69"/>
    </location>
</feature>
<keyword evidence="4 5" id="KW-0472">Membrane</keyword>
<feature type="transmembrane region" description="Helical" evidence="5">
    <location>
        <begin position="196"/>
        <end position="218"/>
    </location>
</feature>
<dbReference type="STRING" id="273075.gene:9572605"/>
<feature type="transmembrane region" description="Helical" evidence="5">
    <location>
        <begin position="160"/>
        <end position="181"/>
    </location>
</feature>
<dbReference type="PANTHER" id="PTHR42770">
    <property type="entry name" value="AMINO ACID TRANSPORTER-RELATED"/>
    <property type="match status" value="1"/>
</dbReference>
<comment type="subcellular location">
    <subcellularLocation>
        <location evidence="1">Membrane</location>
        <topology evidence="1">Multi-pass membrane protein</topology>
    </subcellularLocation>
</comment>